<dbReference type="SMART" id="SM00595">
    <property type="entry name" value="MADF"/>
    <property type="match status" value="1"/>
</dbReference>
<feature type="region of interest" description="Disordered" evidence="1">
    <location>
        <begin position="360"/>
        <end position="382"/>
    </location>
</feature>
<protein>
    <submittedName>
        <fullName evidence="5">MADF domain-containing protein</fullName>
    </submittedName>
</protein>
<dbReference type="AlphaFoldDB" id="A0A1I7W2W0"/>
<evidence type="ECO:0000256" key="2">
    <source>
        <dbReference type="SAM" id="Phobius"/>
    </source>
</evidence>
<dbReference type="PROSITE" id="PS51029">
    <property type="entry name" value="MADF"/>
    <property type="match status" value="1"/>
</dbReference>
<dbReference type="Proteomes" id="UP000095285">
    <property type="component" value="Unassembled WGS sequence"/>
</dbReference>
<dbReference type="InterPro" id="IPR039353">
    <property type="entry name" value="TF_Adf1"/>
</dbReference>
<keyword evidence="4" id="KW-1185">Reference proteome</keyword>
<dbReference type="PANTHER" id="PTHR12243">
    <property type="entry name" value="MADF DOMAIN TRANSCRIPTION FACTOR"/>
    <property type="match status" value="1"/>
</dbReference>
<evidence type="ECO:0000256" key="1">
    <source>
        <dbReference type="SAM" id="MobiDB-lite"/>
    </source>
</evidence>
<accession>A0A1I7W2W0</accession>
<feature type="transmembrane region" description="Helical" evidence="2">
    <location>
        <begin position="20"/>
        <end position="38"/>
    </location>
</feature>
<dbReference type="PANTHER" id="PTHR12243:SF67">
    <property type="entry name" value="COREPRESSOR OF PANGOLIN, ISOFORM A-RELATED"/>
    <property type="match status" value="1"/>
</dbReference>
<keyword evidence="2" id="KW-1133">Transmembrane helix</keyword>
<organism evidence="4 5">
    <name type="scientific">Loa loa</name>
    <name type="common">Eye worm</name>
    <name type="synonym">Filaria loa</name>
    <dbReference type="NCBI Taxonomy" id="7209"/>
    <lineage>
        <taxon>Eukaryota</taxon>
        <taxon>Metazoa</taxon>
        <taxon>Ecdysozoa</taxon>
        <taxon>Nematoda</taxon>
        <taxon>Chromadorea</taxon>
        <taxon>Rhabditida</taxon>
        <taxon>Spirurina</taxon>
        <taxon>Spiruromorpha</taxon>
        <taxon>Filarioidea</taxon>
        <taxon>Onchocercidae</taxon>
        <taxon>Loa</taxon>
    </lineage>
</organism>
<feature type="domain" description="MADF" evidence="3">
    <location>
        <begin position="222"/>
        <end position="316"/>
    </location>
</feature>
<keyword evidence="2" id="KW-0812">Transmembrane</keyword>
<dbReference type="InterPro" id="IPR006578">
    <property type="entry name" value="MADF-dom"/>
</dbReference>
<keyword evidence="2" id="KW-0472">Membrane</keyword>
<evidence type="ECO:0000259" key="3">
    <source>
        <dbReference type="PROSITE" id="PS51029"/>
    </source>
</evidence>
<feature type="compositionally biased region" description="Basic and acidic residues" evidence="1">
    <location>
        <begin position="370"/>
        <end position="382"/>
    </location>
</feature>
<dbReference type="Pfam" id="PF10545">
    <property type="entry name" value="MADF_DNA_bdg"/>
    <property type="match status" value="1"/>
</dbReference>
<name>A0A1I7W2W0_LOALO</name>
<reference evidence="4" key="1">
    <citation type="submission" date="2012-04" db="EMBL/GenBank/DDBJ databases">
        <title>The Genome Sequence of Loa loa.</title>
        <authorList>
            <consortium name="The Broad Institute Genome Sequencing Platform"/>
            <consortium name="Broad Institute Genome Sequencing Center for Infectious Disease"/>
            <person name="Nutman T.B."/>
            <person name="Fink D.L."/>
            <person name="Russ C."/>
            <person name="Young S."/>
            <person name="Zeng Q."/>
            <person name="Gargeya S."/>
            <person name="Alvarado L."/>
            <person name="Berlin A."/>
            <person name="Chapman S.B."/>
            <person name="Chen Z."/>
            <person name="Freedman E."/>
            <person name="Gellesch M."/>
            <person name="Goldberg J."/>
            <person name="Griggs A."/>
            <person name="Gujja S."/>
            <person name="Heilman E.R."/>
            <person name="Heiman D."/>
            <person name="Howarth C."/>
            <person name="Mehta T."/>
            <person name="Neiman D."/>
            <person name="Pearson M."/>
            <person name="Roberts A."/>
            <person name="Saif S."/>
            <person name="Shea T."/>
            <person name="Shenoy N."/>
            <person name="Sisk P."/>
            <person name="Stolte C."/>
            <person name="Sykes S."/>
            <person name="White J."/>
            <person name="Yandava C."/>
            <person name="Haas B."/>
            <person name="Henn M.R."/>
            <person name="Nusbaum C."/>
            <person name="Birren B."/>
        </authorList>
    </citation>
    <scope>NUCLEOTIDE SEQUENCE [LARGE SCALE GENOMIC DNA]</scope>
</reference>
<proteinExistence type="predicted"/>
<evidence type="ECO:0000313" key="5">
    <source>
        <dbReference type="WBParaSite" id="EN70_9005"/>
    </source>
</evidence>
<dbReference type="WBParaSite" id="EN70_9005">
    <property type="protein sequence ID" value="EN70_9005"/>
    <property type="gene ID" value="EN70_9005"/>
</dbReference>
<sequence>MRSYHIRYAAAFLLGHFNTSFMIVSTFICPSTIGTAAFRPVIRMNSMMVEKTGTAGHNGRDTIEEEGEQATDNGRTLQWTNGLGSSNAFITLVSGPAPNSGSGTESRTVSTNVWHSNDASDVNFADQSNTQQLLASTEKVQRNYGNTDDSSTNAHSEHTTVTAMSFSDHIYSPSNLITTTSESSVKPELDVVVVGGSAKSPSTVEDRTTKARIIWTDDLREILIQEMKKRPCLWDHNHPKYRDLQYAASERNEVIESFYHRTGYALNADDIARQWKSLRDQYVRFINKIRNMEPNDCRFPSFKFSEELKFLMPYKQLPQSRYCIMMNEENGLQNLGENIPSKDSCSEFAVPGTSSATSLLPIRRKRKHGRSSDYKTQKDIDSKTHDREDSCFSRMDEFDHFGLSIADYIRGIAKLDEKAAVWIRGEIWTLLTKCRMKTLEGCSGNGTS</sequence>
<evidence type="ECO:0000313" key="4">
    <source>
        <dbReference type="Proteomes" id="UP000095285"/>
    </source>
</evidence>
<reference evidence="5" key="2">
    <citation type="submission" date="2016-11" db="UniProtKB">
        <authorList>
            <consortium name="WormBaseParasite"/>
        </authorList>
    </citation>
    <scope>IDENTIFICATION</scope>
</reference>